<keyword evidence="3" id="KW-0238">DNA-binding</keyword>
<keyword evidence="2" id="KW-0805">Transcription regulation</keyword>
<dbReference type="PROSITE" id="PS50931">
    <property type="entry name" value="HTH_LYSR"/>
    <property type="match status" value="1"/>
</dbReference>
<dbReference type="Pfam" id="PF03466">
    <property type="entry name" value="LysR_substrate"/>
    <property type="match status" value="1"/>
</dbReference>
<evidence type="ECO:0000256" key="4">
    <source>
        <dbReference type="ARBA" id="ARBA00023163"/>
    </source>
</evidence>
<dbReference type="PRINTS" id="PR00039">
    <property type="entry name" value="HTHLYSR"/>
</dbReference>
<dbReference type="InterPro" id="IPR000847">
    <property type="entry name" value="LysR_HTH_N"/>
</dbReference>
<dbReference type="PANTHER" id="PTHR30346:SF17">
    <property type="entry name" value="LYSR FAMILY TRANSCRIPTIONAL REGULATOR"/>
    <property type="match status" value="1"/>
</dbReference>
<reference evidence="6 7" key="1">
    <citation type="submission" date="2015-11" db="EMBL/GenBank/DDBJ databases">
        <title>Expanding the genomic diversity of Burkholderia species for the development of highly accurate diagnostics.</title>
        <authorList>
            <person name="Sahl J."/>
            <person name="Keim P."/>
            <person name="Wagner D."/>
        </authorList>
    </citation>
    <scope>NUCLEOTIDE SEQUENCE [LARGE SCALE GENOMIC DNA]</scope>
    <source>
        <strain evidence="6 7">MSMB2036</strain>
    </source>
</reference>
<dbReference type="Gene3D" id="1.10.10.10">
    <property type="entry name" value="Winged helix-like DNA-binding domain superfamily/Winged helix DNA-binding domain"/>
    <property type="match status" value="1"/>
</dbReference>
<dbReference type="OrthoDB" id="8807047at2"/>
<dbReference type="EMBL" id="LOXM01000262">
    <property type="protein sequence ID" value="KVG55503.1"/>
    <property type="molecule type" value="Genomic_DNA"/>
</dbReference>
<gene>
    <name evidence="6" type="ORF">WJ33_05415</name>
</gene>
<keyword evidence="4" id="KW-0804">Transcription</keyword>
<evidence type="ECO:0000256" key="2">
    <source>
        <dbReference type="ARBA" id="ARBA00023015"/>
    </source>
</evidence>
<evidence type="ECO:0000259" key="5">
    <source>
        <dbReference type="PROSITE" id="PS50931"/>
    </source>
</evidence>
<dbReference type="InterPro" id="IPR036388">
    <property type="entry name" value="WH-like_DNA-bd_sf"/>
</dbReference>
<evidence type="ECO:0000313" key="6">
    <source>
        <dbReference type="EMBL" id="KVG55503.1"/>
    </source>
</evidence>
<dbReference type="RefSeq" id="WP_059759031.1">
    <property type="nucleotide sequence ID" value="NZ_CP013416.1"/>
</dbReference>
<sequence length="296" mass="32453">MELRQLRYFIAVAEEMNITRAAERLHMTQPPLSRQLQAIEDEIGLPLFERGARPLKLTEAGRVFYAQAKRLVDQADELGPLTRRLAQMSERIVIGFVPSTLYGALPDVIRAFRETRPDVELSLIEMFTLEQLGALKGGRIDVGFGRLRFDDDQLVREALIEEKLIAALPAGHPLADPDRPLALADVANETLIVYPSTPRPSFADQQLSALRDGGLAPAGVHEVRELQTALGLVAAEVGVSLVPESVEGVRVKGVVYRRLPEPVATSPIIMSRRVHDESPATAAFCAIAREMIAPSG</sequence>
<dbReference type="Gene3D" id="3.40.190.10">
    <property type="entry name" value="Periplasmic binding protein-like II"/>
    <property type="match status" value="2"/>
</dbReference>
<dbReference type="InterPro" id="IPR005119">
    <property type="entry name" value="LysR_subst-bd"/>
</dbReference>
<evidence type="ECO:0000256" key="3">
    <source>
        <dbReference type="ARBA" id="ARBA00023125"/>
    </source>
</evidence>
<comment type="similarity">
    <text evidence="1">Belongs to the LysR transcriptional regulatory family.</text>
</comment>
<feature type="domain" description="HTH lysR-type" evidence="5">
    <location>
        <begin position="1"/>
        <end position="58"/>
    </location>
</feature>
<name>A0A118HL11_9BURK</name>
<organism evidence="6 7">
    <name type="scientific">Burkholderia ubonensis</name>
    <dbReference type="NCBI Taxonomy" id="101571"/>
    <lineage>
        <taxon>Bacteria</taxon>
        <taxon>Pseudomonadati</taxon>
        <taxon>Pseudomonadota</taxon>
        <taxon>Betaproteobacteria</taxon>
        <taxon>Burkholderiales</taxon>
        <taxon>Burkholderiaceae</taxon>
        <taxon>Burkholderia</taxon>
        <taxon>Burkholderia cepacia complex</taxon>
    </lineage>
</organism>
<evidence type="ECO:0000256" key="1">
    <source>
        <dbReference type="ARBA" id="ARBA00009437"/>
    </source>
</evidence>
<comment type="caution">
    <text evidence="6">The sequence shown here is derived from an EMBL/GenBank/DDBJ whole genome shotgun (WGS) entry which is preliminary data.</text>
</comment>
<dbReference type="GO" id="GO:0003700">
    <property type="term" value="F:DNA-binding transcription factor activity"/>
    <property type="evidence" value="ECO:0007669"/>
    <property type="project" value="InterPro"/>
</dbReference>
<dbReference type="SUPFAM" id="SSF46785">
    <property type="entry name" value="Winged helix' DNA-binding domain"/>
    <property type="match status" value="1"/>
</dbReference>
<dbReference type="Proteomes" id="UP000064029">
    <property type="component" value="Unassembled WGS sequence"/>
</dbReference>
<dbReference type="InterPro" id="IPR036390">
    <property type="entry name" value="WH_DNA-bd_sf"/>
</dbReference>
<dbReference type="FunFam" id="1.10.10.10:FF:000001">
    <property type="entry name" value="LysR family transcriptional regulator"/>
    <property type="match status" value="1"/>
</dbReference>
<dbReference type="SUPFAM" id="SSF53850">
    <property type="entry name" value="Periplasmic binding protein-like II"/>
    <property type="match status" value="1"/>
</dbReference>
<evidence type="ECO:0000313" key="7">
    <source>
        <dbReference type="Proteomes" id="UP000064029"/>
    </source>
</evidence>
<proteinExistence type="inferred from homology"/>
<dbReference type="AlphaFoldDB" id="A0A118HL11"/>
<dbReference type="CDD" id="cd08445">
    <property type="entry name" value="PBP2_BenM_CatM_CatR"/>
    <property type="match status" value="1"/>
</dbReference>
<dbReference type="GO" id="GO:0032993">
    <property type="term" value="C:protein-DNA complex"/>
    <property type="evidence" value="ECO:0007669"/>
    <property type="project" value="TreeGrafter"/>
</dbReference>
<dbReference type="PANTHER" id="PTHR30346">
    <property type="entry name" value="TRANSCRIPTIONAL DUAL REGULATOR HCAR-RELATED"/>
    <property type="match status" value="1"/>
</dbReference>
<accession>A0A118HL11</accession>
<dbReference type="GO" id="GO:0003677">
    <property type="term" value="F:DNA binding"/>
    <property type="evidence" value="ECO:0007669"/>
    <property type="project" value="UniProtKB-KW"/>
</dbReference>
<dbReference type="Pfam" id="PF00126">
    <property type="entry name" value="HTH_1"/>
    <property type="match status" value="1"/>
</dbReference>
<protein>
    <submittedName>
        <fullName evidence="6">LysR family transcriptional regulator</fullName>
    </submittedName>
</protein>